<protein>
    <submittedName>
        <fullName evidence="2">Tetratricopeptide repeat protein</fullName>
    </submittedName>
</protein>
<sequence>MRNIRISYLAWMVAAVLLLGSCSNPEKMKKAVDQVKVTCVPTALEAKAGTVKAKISVNFPVKFFNKKAVLELTPVLVYNGGELAAPAKLLQGEDVKDNNQVISYENGGGYEQEVEFPYSDQLRMAKLELRVKILYKGKTIPFDQPYKLADGVSALYTLATPAAAPIFYDQTYQRITPEQQSAEILFMISKAIVEKKELSKAQVKELEQYISKVKKDTVNKSFQGLAIKAYASPDGPVEFNDKLSAKRGTSTKDAVKKSFKTVKDVVSKPEVTSLGEDWDGFVALVSASNIADKELILRVVSMYSDPNVRDREIKNLSAGWPDLKKTILPALRKSNLIANVNSIGLSDDQIKAKIQNKDYSNISADQLVYGAKLSSDLSYKIAAYEGAIQLDSKNYKAINNLGAIYLMQGKVAEAAKQFEAAAAINNDAVVKNNLGAVALAQGKIAEAEKLFVQAGDAGDQVKHNLAYIAITKGQYTAAVDYLAGSNSFNQALALLLVGKTENASKVLEQVNSPKGAYLKAVIAARQGNESAVLSNLKEAVSGDASLKKLAATEFEFRAYLQNAAFQSLL</sequence>
<keyword evidence="3" id="KW-1185">Reference proteome</keyword>
<feature type="repeat" description="TPR" evidence="1">
    <location>
        <begin position="395"/>
        <end position="428"/>
    </location>
</feature>
<proteinExistence type="predicted"/>
<dbReference type="PANTHER" id="PTHR12558">
    <property type="entry name" value="CELL DIVISION CYCLE 16,23,27"/>
    <property type="match status" value="1"/>
</dbReference>
<name>A0A4R2EM17_9BACT</name>
<dbReference type="InterPro" id="IPR011990">
    <property type="entry name" value="TPR-like_helical_dom_sf"/>
</dbReference>
<keyword evidence="1" id="KW-0802">TPR repeat</keyword>
<dbReference type="AlphaFoldDB" id="A0A4R2EM17"/>
<dbReference type="PROSITE" id="PS51257">
    <property type="entry name" value="PROKAR_LIPOPROTEIN"/>
    <property type="match status" value="1"/>
</dbReference>
<evidence type="ECO:0000313" key="2">
    <source>
        <dbReference type="EMBL" id="TCN70148.1"/>
    </source>
</evidence>
<dbReference type="Pfam" id="PF13374">
    <property type="entry name" value="TPR_10"/>
    <property type="match status" value="1"/>
</dbReference>
<dbReference type="PROSITE" id="PS50005">
    <property type="entry name" value="TPR"/>
    <property type="match status" value="1"/>
</dbReference>
<gene>
    <name evidence="2" type="ORF">CLV25_104103</name>
</gene>
<evidence type="ECO:0000313" key="3">
    <source>
        <dbReference type="Proteomes" id="UP000294830"/>
    </source>
</evidence>
<dbReference type="RefSeq" id="WP_131838705.1">
    <property type="nucleotide sequence ID" value="NZ_SLWB01000004.1"/>
</dbReference>
<dbReference type="InterPro" id="IPR019734">
    <property type="entry name" value="TPR_rpt"/>
</dbReference>
<dbReference type="PANTHER" id="PTHR12558:SF13">
    <property type="entry name" value="CELL DIVISION CYCLE PROTEIN 27 HOMOLOG"/>
    <property type="match status" value="1"/>
</dbReference>
<dbReference type="Proteomes" id="UP000294830">
    <property type="component" value="Unassembled WGS sequence"/>
</dbReference>
<dbReference type="Gene3D" id="1.25.40.10">
    <property type="entry name" value="Tetratricopeptide repeat domain"/>
    <property type="match status" value="1"/>
</dbReference>
<organism evidence="2 3">
    <name type="scientific">Acetobacteroides hydrogenigenes</name>
    <dbReference type="NCBI Taxonomy" id="979970"/>
    <lineage>
        <taxon>Bacteria</taxon>
        <taxon>Pseudomonadati</taxon>
        <taxon>Bacteroidota</taxon>
        <taxon>Bacteroidia</taxon>
        <taxon>Bacteroidales</taxon>
        <taxon>Rikenellaceae</taxon>
        <taxon>Acetobacteroides</taxon>
    </lineage>
</organism>
<evidence type="ECO:0000256" key="1">
    <source>
        <dbReference type="PROSITE-ProRule" id="PRU00339"/>
    </source>
</evidence>
<dbReference type="NCBIfam" id="NF047558">
    <property type="entry name" value="TPR_END_plus"/>
    <property type="match status" value="1"/>
</dbReference>
<comment type="caution">
    <text evidence="2">The sequence shown here is derived from an EMBL/GenBank/DDBJ whole genome shotgun (WGS) entry which is preliminary data.</text>
</comment>
<reference evidence="2 3" key="1">
    <citation type="submission" date="2019-03" db="EMBL/GenBank/DDBJ databases">
        <title>Genomic Encyclopedia of Archaeal and Bacterial Type Strains, Phase II (KMG-II): from individual species to whole genera.</title>
        <authorList>
            <person name="Goeker M."/>
        </authorList>
    </citation>
    <scope>NUCLEOTIDE SEQUENCE [LARGE SCALE GENOMIC DNA]</scope>
    <source>
        <strain evidence="2 3">RL-C</strain>
    </source>
</reference>
<dbReference type="SUPFAM" id="SSF48452">
    <property type="entry name" value="TPR-like"/>
    <property type="match status" value="1"/>
</dbReference>
<dbReference type="EMBL" id="SLWB01000004">
    <property type="protein sequence ID" value="TCN70148.1"/>
    <property type="molecule type" value="Genomic_DNA"/>
</dbReference>
<accession>A0A4R2EM17</accession>
<dbReference type="OrthoDB" id="1465834at2"/>